<accession>A0ABU6FWN4</accession>
<feature type="domain" description="Response regulatory" evidence="17">
    <location>
        <begin position="846"/>
        <end position="962"/>
    </location>
</feature>
<dbReference type="InterPro" id="IPR001789">
    <property type="entry name" value="Sig_transdc_resp-reg_receiver"/>
</dbReference>
<dbReference type="Gene3D" id="1.20.120.160">
    <property type="entry name" value="HPT domain"/>
    <property type="match status" value="1"/>
</dbReference>
<feature type="domain" description="Histidine kinase" evidence="16">
    <location>
        <begin position="450"/>
        <end position="671"/>
    </location>
</feature>
<dbReference type="Pfam" id="PF07694">
    <property type="entry name" value="5TM-5TMR_LYT"/>
    <property type="match status" value="1"/>
</dbReference>
<dbReference type="InterPro" id="IPR013656">
    <property type="entry name" value="PAS_4"/>
</dbReference>
<dbReference type="SMART" id="SM00091">
    <property type="entry name" value="PAS"/>
    <property type="match status" value="1"/>
</dbReference>
<dbReference type="Pfam" id="PF00512">
    <property type="entry name" value="HisKA"/>
    <property type="match status" value="1"/>
</dbReference>
<dbReference type="Gene3D" id="1.10.287.130">
    <property type="match status" value="1"/>
</dbReference>
<dbReference type="SUPFAM" id="SSF52172">
    <property type="entry name" value="CheY-like"/>
    <property type="match status" value="2"/>
</dbReference>
<dbReference type="Pfam" id="PF08448">
    <property type="entry name" value="PAS_4"/>
    <property type="match status" value="1"/>
</dbReference>
<feature type="transmembrane region" description="Helical" evidence="15">
    <location>
        <begin position="127"/>
        <end position="149"/>
    </location>
</feature>
<dbReference type="Gene3D" id="3.30.565.10">
    <property type="entry name" value="Histidine kinase-like ATPase, C-terminal domain"/>
    <property type="match status" value="1"/>
</dbReference>
<feature type="modified residue" description="4-aspartylphosphate" evidence="14">
    <location>
        <position position="895"/>
    </location>
</feature>
<dbReference type="PRINTS" id="PR00344">
    <property type="entry name" value="BCTRLSENSOR"/>
</dbReference>
<dbReference type="CDD" id="cd00130">
    <property type="entry name" value="PAS"/>
    <property type="match status" value="1"/>
</dbReference>
<comment type="catalytic activity">
    <reaction evidence="1">
        <text>ATP + protein L-histidine = ADP + protein N-phospho-L-histidine.</text>
        <dbReference type="EC" id="2.7.13.3"/>
    </reaction>
</comment>
<evidence type="ECO:0000256" key="1">
    <source>
        <dbReference type="ARBA" id="ARBA00000085"/>
    </source>
</evidence>
<dbReference type="PANTHER" id="PTHR45339">
    <property type="entry name" value="HYBRID SIGNAL TRANSDUCTION HISTIDINE KINASE J"/>
    <property type="match status" value="1"/>
</dbReference>
<dbReference type="Pfam" id="PF02518">
    <property type="entry name" value="HATPase_c"/>
    <property type="match status" value="1"/>
</dbReference>
<feature type="transmembrane region" description="Helical" evidence="15">
    <location>
        <begin position="34"/>
        <end position="56"/>
    </location>
</feature>
<dbReference type="SMART" id="SM00388">
    <property type="entry name" value="HisKA"/>
    <property type="match status" value="1"/>
</dbReference>
<evidence type="ECO:0000256" key="8">
    <source>
        <dbReference type="ARBA" id="ARBA00022741"/>
    </source>
</evidence>
<keyword evidence="11 15" id="KW-1133">Transmembrane helix</keyword>
<evidence type="ECO:0000256" key="14">
    <source>
        <dbReference type="PROSITE-ProRule" id="PRU00169"/>
    </source>
</evidence>
<dbReference type="InterPro" id="IPR004358">
    <property type="entry name" value="Sig_transdc_His_kin-like_C"/>
</dbReference>
<dbReference type="PANTHER" id="PTHR45339:SF1">
    <property type="entry name" value="HYBRID SIGNAL TRANSDUCTION HISTIDINE KINASE J"/>
    <property type="match status" value="1"/>
</dbReference>
<dbReference type="InterPro" id="IPR011006">
    <property type="entry name" value="CheY-like_superfamily"/>
</dbReference>
<evidence type="ECO:0000256" key="11">
    <source>
        <dbReference type="ARBA" id="ARBA00022989"/>
    </source>
</evidence>
<dbReference type="InterPro" id="IPR036890">
    <property type="entry name" value="HATPase_C_sf"/>
</dbReference>
<evidence type="ECO:0000259" key="17">
    <source>
        <dbReference type="PROSITE" id="PS50110"/>
    </source>
</evidence>
<dbReference type="SMART" id="SM00448">
    <property type="entry name" value="REC"/>
    <property type="match status" value="2"/>
</dbReference>
<keyword evidence="5 14" id="KW-0597">Phosphoprotein</keyword>
<evidence type="ECO:0000256" key="4">
    <source>
        <dbReference type="ARBA" id="ARBA00022475"/>
    </source>
</evidence>
<evidence type="ECO:0000256" key="3">
    <source>
        <dbReference type="ARBA" id="ARBA00012438"/>
    </source>
</evidence>
<keyword evidence="21" id="KW-1185">Reference proteome</keyword>
<dbReference type="Proteomes" id="UP001338137">
    <property type="component" value="Unassembled WGS sequence"/>
</dbReference>
<keyword evidence="13 15" id="KW-0472">Membrane</keyword>
<dbReference type="EC" id="2.7.13.3" evidence="3"/>
<evidence type="ECO:0000256" key="10">
    <source>
        <dbReference type="ARBA" id="ARBA00022840"/>
    </source>
</evidence>
<dbReference type="Pfam" id="PF13426">
    <property type="entry name" value="PAS_9"/>
    <property type="match status" value="1"/>
</dbReference>
<keyword evidence="7 15" id="KW-0812">Transmembrane</keyword>
<dbReference type="InterPro" id="IPR005467">
    <property type="entry name" value="His_kinase_dom"/>
</dbReference>
<evidence type="ECO:0000256" key="7">
    <source>
        <dbReference type="ARBA" id="ARBA00022692"/>
    </source>
</evidence>
<evidence type="ECO:0000256" key="12">
    <source>
        <dbReference type="ARBA" id="ARBA00023012"/>
    </source>
</evidence>
<feature type="transmembrane region" description="Helical" evidence="15">
    <location>
        <begin position="7"/>
        <end position="28"/>
    </location>
</feature>
<evidence type="ECO:0000256" key="2">
    <source>
        <dbReference type="ARBA" id="ARBA00004651"/>
    </source>
</evidence>
<dbReference type="PROSITE" id="PS50113">
    <property type="entry name" value="PAC"/>
    <property type="match status" value="1"/>
</dbReference>
<feature type="modified residue" description="4-aspartylphosphate" evidence="14">
    <location>
        <position position="749"/>
    </location>
</feature>
<dbReference type="Gene3D" id="3.40.50.2300">
    <property type="match status" value="2"/>
</dbReference>
<evidence type="ECO:0000313" key="21">
    <source>
        <dbReference type="Proteomes" id="UP001338137"/>
    </source>
</evidence>
<dbReference type="SUPFAM" id="SSF47226">
    <property type="entry name" value="Histidine-containing phosphotransfer domain, HPT domain"/>
    <property type="match status" value="1"/>
</dbReference>
<keyword evidence="10" id="KW-0067">ATP-binding</keyword>
<evidence type="ECO:0000256" key="9">
    <source>
        <dbReference type="ARBA" id="ARBA00022777"/>
    </source>
</evidence>
<dbReference type="EMBL" id="JARLKY010000007">
    <property type="protein sequence ID" value="MEC0226126.1"/>
    <property type="molecule type" value="Genomic_DNA"/>
</dbReference>
<evidence type="ECO:0000259" key="16">
    <source>
        <dbReference type="PROSITE" id="PS50109"/>
    </source>
</evidence>
<dbReference type="NCBIfam" id="TIGR00229">
    <property type="entry name" value="sensory_box"/>
    <property type="match status" value="1"/>
</dbReference>
<protein>
    <recommendedName>
        <fullName evidence="3">histidine kinase</fullName>
        <ecNumber evidence="3">2.7.13.3</ecNumber>
    </recommendedName>
</protein>
<evidence type="ECO:0000259" key="19">
    <source>
        <dbReference type="PROSITE" id="PS50113"/>
    </source>
</evidence>
<dbReference type="PROSITE" id="PS50109">
    <property type="entry name" value="HIS_KIN"/>
    <property type="match status" value="1"/>
</dbReference>
<keyword evidence="12" id="KW-0902">Two-component regulatory system</keyword>
<dbReference type="CDD" id="cd16922">
    <property type="entry name" value="HATPase_EvgS-ArcB-TorS-like"/>
    <property type="match status" value="1"/>
</dbReference>
<feature type="domain" description="PAC" evidence="19">
    <location>
        <begin position="387"/>
        <end position="440"/>
    </location>
</feature>
<keyword evidence="6" id="KW-0808">Transferase</keyword>
<comment type="caution">
    <text evidence="20">The sequence shown here is derived from an EMBL/GenBank/DDBJ whole genome shotgun (WGS) entry which is preliminary data.</text>
</comment>
<dbReference type="SUPFAM" id="SSF55785">
    <property type="entry name" value="PYP-like sensor domain (PAS domain)"/>
    <property type="match status" value="1"/>
</dbReference>
<dbReference type="InterPro" id="IPR036097">
    <property type="entry name" value="HisK_dim/P_sf"/>
</dbReference>
<dbReference type="PROSITE" id="PS50112">
    <property type="entry name" value="PAS"/>
    <property type="match status" value="1"/>
</dbReference>
<dbReference type="InterPro" id="IPR003661">
    <property type="entry name" value="HisK_dim/P_dom"/>
</dbReference>
<proteinExistence type="predicted"/>
<dbReference type="InterPro" id="IPR003594">
    <property type="entry name" value="HATPase_dom"/>
</dbReference>
<reference evidence="20 21" key="1">
    <citation type="submission" date="2023-03" db="EMBL/GenBank/DDBJ databases">
        <title>Bacillus Genome Sequencing.</title>
        <authorList>
            <person name="Dunlap C."/>
        </authorList>
    </citation>
    <scope>NUCLEOTIDE SEQUENCE [LARGE SCALE GENOMIC DNA]</scope>
    <source>
        <strain evidence="20 21">BD-533</strain>
    </source>
</reference>
<feature type="domain" description="Response regulatory" evidence="17">
    <location>
        <begin position="694"/>
        <end position="817"/>
    </location>
</feature>
<sequence length="1084" mass="124257">MLRDLITNFAIITVFVIFVEQFFIITKLDQKPSWLYKIFVGISHGILIVILLNFGVNISDHISLNFRGVGLLLSAYLGGFVSLSITFIFLWTGRFLMEGSVQIPQLLIGIVAIVGTGFIFRRTRSYWLKWLYGEAFFFFFYYAMIGLIYRMPLGVVMTYITYQMICVFIVACFLRYLVRAREYKQKIRQVEQELIDMLRFQPGFTFKFHKHRDHFVYILIEGQLLYQIGMRPSQFIGKRVNEVIVLKKEFTEYLMQQYEIAWQGERITYEYDLEGYIILVTLQPIYKYGSVHEVIGSAVDVTEHRTAQMRAQVRDEQYRTLVENSEDFIFRFRLDGKISSANFKMYQTYQLTPAQVKGKPLPDVVQMDDPQKWDKAFVQTIMGGKTQQFAINLLQPDNTEHMYNVTLSPLFNNDRTDITGVTGTVHDITDLKKREEADESNRAKSQFLARMSHEIRTPLNGIMGLSLLLQRTDLNEIQKDYLSKMDASSRVLLATINDILDFSKIEAGKMTLEKVDFSLETSLQKVADLVGVTAGSKRIELMLDTSMDLPDIVSGDPFRLEQVLINLSNNAIKFTQDGYIRLKVQLEEYVEEGVIISFAVEDSGIGISKEQLSQLFLPFSQADTSTSRRYGGTGLGLVISQHLVQSMGGVLQVDTKLGTGSRFYFSLLFGHCEQVEERDNPEQKLGYLPGWNTRVLMAEDHPVVVEHITELLSSFQLHVEAVASMPDLLAVLEKEQREQGTAPDYLFVDMQMAQLQQRSSWQRVLNAIDRSQTKVIAFTTLEGREEMSALPKDIQADTIIVKPVSRLTLRKSLEALNQQIRRMETSSTAKMDDAGWKNGSFVSKGSILVAEDNEINQLVISHLLEKLGYQAVIARNGKEALAMIEQQAWKLILMDIHMPEMDGYEATMKLRQHKSMKEIPIIALTANVFMQDHTQLLKLGLNDTLIKPVDEKQLSDMIEKWLDLKWLFNIPGVDTERVMRNIDQRTHIFQYMLEKFRQDYTQFAEQLLPLVINQENKVARRMVHTLKGIAANFYADSLLAAVCALEKHLFEESPTEACKEGIAAVQYEIDRIIGASDDWEQICG</sequence>
<gene>
    <name evidence="20" type="ORF">P4I72_03170</name>
</gene>
<dbReference type="SUPFAM" id="SSF47384">
    <property type="entry name" value="Homodimeric domain of signal transducing histidine kinase"/>
    <property type="match status" value="1"/>
</dbReference>
<dbReference type="CDD" id="cd00082">
    <property type="entry name" value="HisKA"/>
    <property type="match status" value="1"/>
</dbReference>
<organism evidence="20 21">
    <name type="scientific">Paenibacillus alba</name>
    <dbReference type="NCBI Taxonomy" id="1197127"/>
    <lineage>
        <taxon>Bacteria</taxon>
        <taxon>Bacillati</taxon>
        <taxon>Bacillota</taxon>
        <taxon>Bacilli</taxon>
        <taxon>Bacillales</taxon>
        <taxon>Paenibacillaceae</taxon>
        <taxon>Paenibacillus</taxon>
    </lineage>
</organism>
<evidence type="ECO:0000259" key="18">
    <source>
        <dbReference type="PROSITE" id="PS50112"/>
    </source>
</evidence>
<evidence type="ECO:0000256" key="13">
    <source>
        <dbReference type="ARBA" id="ARBA00023136"/>
    </source>
</evidence>
<dbReference type="RefSeq" id="WP_326070526.1">
    <property type="nucleotide sequence ID" value="NZ_JARLKY010000007.1"/>
</dbReference>
<evidence type="ECO:0000313" key="20">
    <source>
        <dbReference type="EMBL" id="MEC0226126.1"/>
    </source>
</evidence>
<dbReference type="Pfam" id="PF01627">
    <property type="entry name" value="Hpt"/>
    <property type="match status" value="1"/>
</dbReference>
<dbReference type="InterPro" id="IPR000014">
    <property type="entry name" value="PAS"/>
</dbReference>
<feature type="transmembrane region" description="Helical" evidence="15">
    <location>
        <begin position="155"/>
        <end position="178"/>
    </location>
</feature>
<keyword evidence="4" id="KW-1003">Cell membrane</keyword>
<dbReference type="SMART" id="SM00387">
    <property type="entry name" value="HATPase_c"/>
    <property type="match status" value="1"/>
</dbReference>
<dbReference type="InterPro" id="IPR036641">
    <property type="entry name" value="HPT_dom_sf"/>
</dbReference>
<dbReference type="SUPFAM" id="SSF55874">
    <property type="entry name" value="ATPase domain of HSP90 chaperone/DNA topoisomerase II/histidine kinase"/>
    <property type="match status" value="1"/>
</dbReference>
<dbReference type="InterPro" id="IPR000700">
    <property type="entry name" value="PAS-assoc_C"/>
</dbReference>
<feature type="transmembrane region" description="Helical" evidence="15">
    <location>
        <begin position="103"/>
        <end position="120"/>
    </location>
</feature>
<dbReference type="InterPro" id="IPR011620">
    <property type="entry name" value="Sig_transdc_His_kinase_LytS_TM"/>
</dbReference>
<keyword evidence="9" id="KW-0418">Kinase</keyword>
<name>A0ABU6FWN4_9BACL</name>
<feature type="transmembrane region" description="Helical" evidence="15">
    <location>
        <begin position="68"/>
        <end position="91"/>
    </location>
</feature>
<dbReference type="Gene3D" id="3.30.450.20">
    <property type="entry name" value="PAS domain"/>
    <property type="match status" value="2"/>
</dbReference>
<evidence type="ECO:0000256" key="15">
    <source>
        <dbReference type="SAM" id="Phobius"/>
    </source>
</evidence>
<dbReference type="CDD" id="cd17546">
    <property type="entry name" value="REC_hyHK_CKI1_RcsC-like"/>
    <property type="match status" value="1"/>
</dbReference>
<dbReference type="InterPro" id="IPR035965">
    <property type="entry name" value="PAS-like_dom_sf"/>
</dbReference>
<dbReference type="InterPro" id="IPR008207">
    <property type="entry name" value="Sig_transdc_His_kin_Hpt_dom"/>
</dbReference>
<comment type="subcellular location">
    <subcellularLocation>
        <location evidence="2">Cell membrane</location>
        <topology evidence="2">Multi-pass membrane protein</topology>
    </subcellularLocation>
</comment>
<dbReference type="PROSITE" id="PS50110">
    <property type="entry name" value="RESPONSE_REGULATORY"/>
    <property type="match status" value="2"/>
</dbReference>
<feature type="domain" description="PAS" evidence="18">
    <location>
        <begin position="314"/>
        <end position="384"/>
    </location>
</feature>
<evidence type="ECO:0000256" key="6">
    <source>
        <dbReference type="ARBA" id="ARBA00022679"/>
    </source>
</evidence>
<dbReference type="Pfam" id="PF00072">
    <property type="entry name" value="Response_reg"/>
    <property type="match status" value="2"/>
</dbReference>
<evidence type="ECO:0000256" key="5">
    <source>
        <dbReference type="ARBA" id="ARBA00022553"/>
    </source>
</evidence>
<keyword evidence="8" id="KW-0547">Nucleotide-binding</keyword>